<dbReference type="Proteomes" id="UP000280296">
    <property type="component" value="Unassembled WGS sequence"/>
</dbReference>
<dbReference type="AlphaFoldDB" id="A0A432MLP4"/>
<dbReference type="OrthoDB" id="287158at2"/>
<feature type="region of interest" description="Disordered" evidence="1">
    <location>
        <begin position="297"/>
        <end position="362"/>
    </location>
</feature>
<sequence length="362" mass="40097">MTDEAPERTQPGRRRRRWLLAAWLPLAILAGIPLLVWCSTPRFRPSPVPEPNGYDALLRAARSIQGPIPNQGEIGSASLEELRSWVEANLGALRDADEALDLPSGVPLSFSPSDDETILADTGAFRMLGRLMLADAIVAHQDGRVADSALRSIASIRLARQSSRNGTSMHWLTGMAIEDGCGLEGIRRIRDDLDPDLRRELLRRLREFEADRPDVEEVIARDRAWGEARLSRRTRVVLRVVPSVRRTMQALAVPAYDAMRDADRRNAASRRLLMIDLAIRSYRDRVGSLPDRLEDLAPEELPSVPTDPFADGPPVDRVLDGGDSSQLDSVGPEGKDDGGERYPKGEDWSKTPGDLGVDRPDR</sequence>
<evidence type="ECO:0000256" key="2">
    <source>
        <dbReference type="SAM" id="Phobius"/>
    </source>
</evidence>
<reference evidence="3 4" key="1">
    <citation type="submission" date="2018-12" db="EMBL/GenBank/DDBJ databases">
        <authorList>
            <person name="Toschakov S.V."/>
        </authorList>
    </citation>
    <scope>NUCLEOTIDE SEQUENCE [LARGE SCALE GENOMIC DNA]</scope>
    <source>
        <strain evidence="3 4">GM2012</strain>
    </source>
</reference>
<accession>A0A432MLP4</accession>
<feature type="compositionally biased region" description="Basic and acidic residues" evidence="1">
    <location>
        <begin position="333"/>
        <end position="349"/>
    </location>
</feature>
<name>A0A432MLP4_9BACT</name>
<protein>
    <submittedName>
        <fullName evidence="3">Uncharacterized protein</fullName>
    </submittedName>
</protein>
<reference evidence="3 4" key="2">
    <citation type="submission" date="2019-01" db="EMBL/GenBank/DDBJ databases">
        <title>Tautonia sociabilis, a novel thermotolerant planctomycete of Isosphaeraceae family, isolated from a 4000 m deep subterranean habitat.</title>
        <authorList>
            <person name="Kovaleva O.L."/>
            <person name="Elcheninov A.G."/>
            <person name="Van Heerden E."/>
            <person name="Toshchakov S.V."/>
            <person name="Novikov A."/>
            <person name="Bonch-Osmolovskaya E.A."/>
            <person name="Kublanov I.V."/>
        </authorList>
    </citation>
    <scope>NUCLEOTIDE SEQUENCE [LARGE SCALE GENOMIC DNA]</scope>
    <source>
        <strain evidence="3 4">GM2012</strain>
    </source>
</reference>
<keyword evidence="2" id="KW-1133">Transmembrane helix</keyword>
<evidence type="ECO:0000313" key="4">
    <source>
        <dbReference type="Proteomes" id="UP000280296"/>
    </source>
</evidence>
<keyword evidence="4" id="KW-1185">Reference proteome</keyword>
<dbReference type="RefSeq" id="WP_126724965.1">
    <property type="nucleotide sequence ID" value="NZ_RYZH01000014.1"/>
</dbReference>
<proteinExistence type="predicted"/>
<organism evidence="3 4">
    <name type="scientific">Tautonia sociabilis</name>
    <dbReference type="NCBI Taxonomy" id="2080755"/>
    <lineage>
        <taxon>Bacteria</taxon>
        <taxon>Pseudomonadati</taxon>
        <taxon>Planctomycetota</taxon>
        <taxon>Planctomycetia</taxon>
        <taxon>Isosphaerales</taxon>
        <taxon>Isosphaeraceae</taxon>
        <taxon>Tautonia</taxon>
    </lineage>
</organism>
<keyword evidence="2" id="KW-0472">Membrane</keyword>
<evidence type="ECO:0000313" key="3">
    <source>
        <dbReference type="EMBL" id="RUL88056.1"/>
    </source>
</evidence>
<comment type="caution">
    <text evidence="3">The sequence shown here is derived from an EMBL/GenBank/DDBJ whole genome shotgun (WGS) entry which is preliminary data.</text>
</comment>
<feature type="transmembrane region" description="Helical" evidence="2">
    <location>
        <begin position="18"/>
        <end position="37"/>
    </location>
</feature>
<keyword evidence="2" id="KW-0812">Transmembrane</keyword>
<evidence type="ECO:0000256" key="1">
    <source>
        <dbReference type="SAM" id="MobiDB-lite"/>
    </source>
</evidence>
<dbReference type="EMBL" id="RYZH01000014">
    <property type="protein sequence ID" value="RUL88056.1"/>
    <property type="molecule type" value="Genomic_DNA"/>
</dbReference>
<gene>
    <name evidence="3" type="ORF">TsocGM_08930</name>
</gene>